<accession>A0A2P6NFL7</accession>
<evidence type="ECO:0000313" key="3">
    <source>
        <dbReference type="EMBL" id="PRP74912.1"/>
    </source>
</evidence>
<evidence type="ECO:0000259" key="2">
    <source>
        <dbReference type="PROSITE" id="PS50858"/>
    </source>
</evidence>
<feature type="compositionally biased region" description="Low complexity" evidence="1">
    <location>
        <begin position="276"/>
        <end position="288"/>
    </location>
</feature>
<dbReference type="Gene3D" id="1.10.3970.10">
    <property type="entry name" value="BSD domain"/>
    <property type="match status" value="1"/>
</dbReference>
<dbReference type="InParanoid" id="A0A2P6NFL7"/>
<comment type="caution">
    <text evidence="4">The sequence shown here is derived from an EMBL/GenBank/DDBJ whole genome shotgun (WGS) entry which is preliminary data.</text>
</comment>
<proteinExistence type="predicted"/>
<dbReference type="InterPro" id="IPR051494">
    <property type="entry name" value="BSD_domain-containing"/>
</dbReference>
<dbReference type="SMART" id="SM00751">
    <property type="entry name" value="BSD"/>
    <property type="match status" value="1"/>
</dbReference>
<dbReference type="EMBL" id="MDYQ01000096">
    <property type="protein sequence ID" value="PRP82759.1"/>
    <property type="molecule type" value="Genomic_DNA"/>
</dbReference>
<feature type="compositionally biased region" description="Polar residues" evidence="1">
    <location>
        <begin position="293"/>
        <end position="302"/>
    </location>
</feature>
<dbReference type="PROSITE" id="PS50858">
    <property type="entry name" value="BSD"/>
    <property type="match status" value="1"/>
</dbReference>
<reference evidence="4 5" key="1">
    <citation type="journal article" date="2018" name="Genome Biol. Evol.">
        <title>Multiple Roots of Fruiting Body Formation in Amoebozoa.</title>
        <authorList>
            <person name="Hillmann F."/>
            <person name="Forbes G."/>
            <person name="Novohradska S."/>
            <person name="Ferling I."/>
            <person name="Riege K."/>
            <person name="Groth M."/>
            <person name="Westermann M."/>
            <person name="Marz M."/>
            <person name="Spaller T."/>
            <person name="Winckler T."/>
            <person name="Schaap P."/>
            <person name="Glockner G."/>
        </authorList>
    </citation>
    <scope>NUCLEOTIDE SEQUENCE [LARGE SCALE GENOMIC DNA]</scope>
    <source>
        <strain evidence="4 5">Jena</strain>
    </source>
</reference>
<keyword evidence="5" id="KW-1185">Reference proteome</keyword>
<dbReference type="GO" id="GO:0005794">
    <property type="term" value="C:Golgi apparatus"/>
    <property type="evidence" value="ECO:0007669"/>
    <property type="project" value="TreeGrafter"/>
</dbReference>
<dbReference type="GO" id="GO:0005634">
    <property type="term" value="C:nucleus"/>
    <property type="evidence" value="ECO:0007669"/>
    <property type="project" value="TreeGrafter"/>
</dbReference>
<dbReference type="InterPro" id="IPR005607">
    <property type="entry name" value="BSD_dom"/>
</dbReference>
<evidence type="ECO:0000313" key="5">
    <source>
        <dbReference type="Proteomes" id="UP000241769"/>
    </source>
</evidence>
<dbReference type="SUPFAM" id="SSF140383">
    <property type="entry name" value="BSD domain-like"/>
    <property type="match status" value="1"/>
</dbReference>
<dbReference type="STRING" id="1890364.A0A2P6NFL7"/>
<protein>
    <submittedName>
        <fullName evidence="4">Synapse-associated protein 1-like</fullName>
    </submittedName>
</protein>
<name>A0A2P6NFL7_9EUKA</name>
<gene>
    <name evidence="4" type="ORF">PROFUN_09844</name>
    <name evidence="3" type="ORF">PROFUN_16088</name>
</gene>
<evidence type="ECO:0000256" key="1">
    <source>
        <dbReference type="SAM" id="MobiDB-lite"/>
    </source>
</evidence>
<feature type="compositionally biased region" description="Polar residues" evidence="1">
    <location>
        <begin position="309"/>
        <end position="318"/>
    </location>
</feature>
<feature type="compositionally biased region" description="Polar residues" evidence="1">
    <location>
        <begin position="35"/>
        <end position="61"/>
    </location>
</feature>
<sequence length="401" mass="45284">MDFLRRNTFTTSISNITLPNLDQLLEKLTPAQPRPNENATSAQTSSPKETTTSQKEVVSDQSSKEKTEDAPITITSNKTQERLTAMKGSLSGFSTYVTKSVKEAATTAAAKIKTAVEEEQKTFTSFLKETDDSQERERQRKEKVSKLRVPWDRIPIDDPTTRAEVEHLIQSLTNNNRNFLNAPPDDVNFKFNFDLEENILLAKMCLDADKSLAGVRFKLVPSHISEGGFWRNYFYRIWVIKASYGVADESLRDDPESGPVHPVTQQISTAPSQIIVPPASSTPSVTPSRDVSVDSTENSSQAEAVVDGQSISVNSPPLESLYEDTQNFAQQSPPLDELEFVSDNFDSEEFVSVRDTLQEPEEKTEMKDWESDWNHMENDELDVEIDEEWEAEMRRELEAMK</sequence>
<dbReference type="InterPro" id="IPR035925">
    <property type="entry name" value="BSD_dom_sf"/>
</dbReference>
<dbReference type="OrthoDB" id="20711at2759"/>
<feature type="region of interest" description="Disordered" evidence="1">
    <location>
        <begin position="271"/>
        <end position="318"/>
    </location>
</feature>
<dbReference type="Pfam" id="PF03909">
    <property type="entry name" value="BSD"/>
    <property type="match status" value="1"/>
</dbReference>
<evidence type="ECO:0000313" key="4">
    <source>
        <dbReference type="EMBL" id="PRP82759.1"/>
    </source>
</evidence>
<feature type="domain" description="BSD" evidence="2">
    <location>
        <begin position="187"/>
        <end position="241"/>
    </location>
</feature>
<dbReference type="GO" id="GO:0038203">
    <property type="term" value="P:TORC2 signaling"/>
    <property type="evidence" value="ECO:0007669"/>
    <property type="project" value="TreeGrafter"/>
</dbReference>
<organism evidence="4 5">
    <name type="scientific">Planoprotostelium fungivorum</name>
    <dbReference type="NCBI Taxonomy" id="1890364"/>
    <lineage>
        <taxon>Eukaryota</taxon>
        <taxon>Amoebozoa</taxon>
        <taxon>Evosea</taxon>
        <taxon>Variosea</taxon>
        <taxon>Cavosteliida</taxon>
        <taxon>Cavosteliaceae</taxon>
        <taxon>Planoprotostelium</taxon>
    </lineage>
</organism>
<dbReference type="EMBL" id="MDYQ01000430">
    <property type="protein sequence ID" value="PRP74912.1"/>
    <property type="molecule type" value="Genomic_DNA"/>
</dbReference>
<dbReference type="PANTHER" id="PTHR16019">
    <property type="entry name" value="SYNAPSE-ASSOCIATED PROTEIN"/>
    <property type="match status" value="1"/>
</dbReference>
<dbReference type="AlphaFoldDB" id="A0A2P6NFL7"/>
<dbReference type="PANTHER" id="PTHR16019:SF6">
    <property type="entry name" value="SYNAPSE-ASSOCIATED PROTEIN 1"/>
    <property type="match status" value="1"/>
</dbReference>
<dbReference type="Proteomes" id="UP000241769">
    <property type="component" value="Unassembled WGS sequence"/>
</dbReference>
<feature type="region of interest" description="Disordered" evidence="1">
    <location>
        <begin position="29"/>
        <end position="80"/>
    </location>
</feature>